<dbReference type="GO" id="GO:0005524">
    <property type="term" value="F:ATP binding"/>
    <property type="evidence" value="ECO:0007669"/>
    <property type="project" value="UniProtKB-UniRule"/>
</dbReference>
<feature type="domain" description="ATP-grasp" evidence="2">
    <location>
        <begin position="110"/>
        <end position="343"/>
    </location>
</feature>
<dbReference type="GO" id="GO:0046872">
    <property type="term" value="F:metal ion binding"/>
    <property type="evidence" value="ECO:0007669"/>
    <property type="project" value="InterPro"/>
</dbReference>
<sequence length="354" mass="40672">MNLDRIKNLFVREAKKLSPYHQWYSKDPNLGFSPQIRRLLIKNGFLPSDYLIFNFKEYSKELYLNERDYKKIKSPNGSFAPLINNKAFLPIILSNRPDLLPELFAFSESGTIRFEQGLGSTFKSTIDYVGKALEKFGEIIVKPCFASGGHGIFKINKENFLSLIKQLEKGEYVLNNFLENDPFFQQYFPYTLNTTRVIFFRNSLNENEILMVGQRFGNSLSEGVDNASKGGMACGINLTSGTMTKAYSYINPTYRGWFSKHMETNIQIEGIRIPNWDEKFTEISRLVIKDLDFLKFGGIDLAFTPNGIKIIEINSMPGPQLMQVEKPALINKEFEKFLLSFGFTPKFTEHKIPT</sequence>
<dbReference type="Gene3D" id="3.30.1490.20">
    <property type="entry name" value="ATP-grasp fold, A domain"/>
    <property type="match status" value="1"/>
</dbReference>
<dbReference type="EMBL" id="SPSB01000003">
    <property type="protein sequence ID" value="TFV94698.1"/>
    <property type="molecule type" value="Genomic_DNA"/>
</dbReference>
<dbReference type="RefSeq" id="WP_135074284.1">
    <property type="nucleotide sequence ID" value="NZ_SPSB01000003.1"/>
</dbReference>
<dbReference type="InterPro" id="IPR011761">
    <property type="entry name" value="ATP-grasp"/>
</dbReference>
<keyword evidence="4" id="KW-1185">Reference proteome</keyword>
<proteinExistence type="predicted"/>
<comment type="caution">
    <text evidence="3">The sequence shown here is derived from an EMBL/GenBank/DDBJ whole genome shotgun (WGS) entry which is preliminary data.</text>
</comment>
<dbReference type="Pfam" id="PF14397">
    <property type="entry name" value="ATPgrasp_ST"/>
    <property type="match status" value="1"/>
</dbReference>
<reference evidence="3 4" key="1">
    <citation type="submission" date="2019-03" db="EMBL/GenBank/DDBJ databases">
        <title>Algoriphagus sp. nov, a new strain isolated from root system soil of mangrove plant Kandelia.</title>
        <authorList>
            <person name="Yin Q."/>
            <person name="Wang K."/>
            <person name="Song Z."/>
        </authorList>
    </citation>
    <scope>NUCLEOTIDE SEQUENCE [LARGE SCALE GENOMIC DNA]</scope>
    <source>
        <strain evidence="3 4">XY-J91</strain>
    </source>
</reference>
<dbReference type="AlphaFoldDB" id="A0A4Y9QS64"/>
<evidence type="ECO:0000313" key="3">
    <source>
        <dbReference type="EMBL" id="TFV94698.1"/>
    </source>
</evidence>
<keyword evidence="1" id="KW-0547">Nucleotide-binding</keyword>
<dbReference type="InterPro" id="IPR039523">
    <property type="entry name" value="RimK-rel_E_lig_ATP-grasp"/>
</dbReference>
<dbReference type="Gene3D" id="3.30.470.20">
    <property type="entry name" value="ATP-grasp fold, B domain"/>
    <property type="match status" value="1"/>
</dbReference>
<accession>A0A4Y9QS64</accession>
<protein>
    <recommendedName>
        <fullName evidence="2">ATP-grasp domain-containing protein</fullName>
    </recommendedName>
</protein>
<dbReference type="OrthoDB" id="6315394at2"/>
<keyword evidence="1" id="KW-0067">ATP-binding</keyword>
<dbReference type="PROSITE" id="PS50975">
    <property type="entry name" value="ATP_GRASP"/>
    <property type="match status" value="1"/>
</dbReference>
<organism evidence="3 4">
    <name type="scientific">Algoriphagus kandeliae</name>
    <dbReference type="NCBI Taxonomy" id="2562278"/>
    <lineage>
        <taxon>Bacteria</taxon>
        <taxon>Pseudomonadati</taxon>
        <taxon>Bacteroidota</taxon>
        <taxon>Cytophagia</taxon>
        <taxon>Cytophagales</taxon>
        <taxon>Cyclobacteriaceae</taxon>
        <taxon>Algoriphagus</taxon>
    </lineage>
</organism>
<evidence type="ECO:0000256" key="1">
    <source>
        <dbReference type="PROSITE-ProRule" id="PRU00409"/>
    </source>
</evidence>
<dbReference type="InterPro" id="IPR013815">
    <property type="entry name" value="ATP_grasp_subdomain_1"/>
</dbReference>
<evidence type="ECO:0000313" key="4">
    <source>
        <dbReference type="Proteomes" id="UP000297647"/>
    </source>
</evidence>
<evidence type="ECO:0000259" key="2">
    <source>
        <dbReference type="PROSITE" id="PS50975"/>
    </source>
</evidence>
<dbReference type="Proteomes" id="UP000297647">
    <property type="component" value="Unassembled WGS sequence"/>
</dbReference>
<name>A0A4Y9QS64_9BACT</name>
<gene>
    <name evidence="3" type="ORF">E4S40_11865</name>
</gene>
<dbReference type="SUPFAM" id="SSF56059">
    <property type="entry name" value="Glutathione synthetase ATP-binding domain-like"/>
    <property type="match status" value="1"/>
</dbReference>